<evidence type="ECO:0000256" key="9">
    <source>
        <dbReference type="ARBA" id="ARBA00022840"/>
    </source>
</evidence>
<keyword evidence="8" id="KW-0547">Nucleotide-binding</keyword>
<dbReference type="Proteomes" id="UP001597369">
    <property type="component" value="Unassembled WGS sequence"/>
</dbReference>
<evidence type="ECO:0000256" key="2">
    <source>
        <dbReference type="ARBA" id="ARBA00007663"/>
    </source>
</evidence>
<dbReference type="SUPFAM" id="SSF55821">
    <property type="entry name" value="YrdC/RibB"/>
    <property type="match status" value="1"/>
</dbReference>
<evidence type="ECO:0000313" key="13">
    <source>
        <dbReference type="EMBL" id="MFD2065539.1"/>
    </source>
</evidence>
<comment type="subcellular location">
    <subcellularLocation>
        <location evidence="1">Cytoplasm</location>
    </subcellularLocation>
</comment>
<comment type="caution">
    <text evidence="13">The sequence shown here is derived from an EMBL/GenBank/DDBJ whole genome shotgun (WGS) entry which is preliminary data.</text>
</comment>
<reference evidence="14" key="1">
    <citation type="journal article" date="2019" name="Int. J. Syst. Evol. Microbiol.">
        <title>The Global Catalogue of Microorganisms (GCM) 10K type strain sequencing project: providing services to taxonomists for standard genome sequencing and annotation.</title>
        <authorList>
            <consortium name="The Broad Institute Genomics Platform"/>
            <consortium name="The Broad Institute Genome Sequencing Center for Infectious Disease"/>
            <person name="Wu L."/>
            <person name="Ma J."/>
        </authorList>
    </citation>
    <scope>NUCLEOTIDE SEQUENCE [LARGE SCALE GENOMIC DNA]</scope>
    <source>
        <strain evidence="14">JCM 16545</strain>
    </source>
</reference>
<dbReference type="RefSeq" id="WP_229959974.1">
    <property type="nucleotide sequence ID" value="NZ_JAJJWI010000006.1"/>
</dbReference>
<proteinExistence type="inferred from homology"/>
<accession>A0ABW4WRZ3</accession>
<keyword evidence="4" id="KW-0963">Cytoplasm</keyword>
<comment type="catalytic activity">
    <reaction evidence="11">
        <text>L-threonine + hydrogencarbonate + ATP = L-threonylcarbamoyladenylate + diphosphate + H2O</text>
        <dbReference type="Rhea" id="RHEA:36407"/>
        <dbReference type="ChEBI" id="CHEBI:15377"/>
        <dbReference type="ChEBI" id="CHEBI:17544"/>
        <dbReference type="ChEBI" id="CHEBI:30616"/>
        <dbReference type="ChEBI" id="CHEBI:33019"/>
        <dbReference type="ChEBI" id="CHEBI:57926"/>
        <dbReference type="ChEBI" id="CHEBI:73682"/>
        <dbReference type="EC" id="2.7.7.87"/>
    </reaction>
</comment>
<evidence type="ECO:0000313" key="14">
    <source>
        <dbReference type="Proteomes" id="UP001597369"/>
    </source>
</evidence>
<evidence type="ECO:0000256" key="5">
    <source>
        <dbReference type="ARBA" id="ARBA00022679"/>
    </source>
</evidence>
<dbReference type="EMBL" id="JBHUHV010000002">
    <property type="protein sequence ID" value="MFD2065539.1"/>
    <property type="molecule type" value="Genomic_DNA"/>
</dbReference>
<dbReference type="NCBIfam" id="TIGR00057">
    <property type="entry name" value="L-threonylcarbamoyladenylate synthase"/>
    <property type="match status" value="1"/>
</dbReference>
<feature type="domain" description="YrdC-like" evidence="12">
    <location>
        <begin position="5"/>
        <end position="190"/>
    </location>
</feature>
<dbReference type="Gene3D" id="3.90.870.10">
    <property type="entry name" value="DHBP synthase"/>
    <property type="match status" value="1"/>
</dbReference>
<dbReference type="PANTHER" id="PTHR17490">
    <property type="entry name" value="SUA5"/>
    <property type="match status" value="1"/>
</dbReference>
<evidence type="ECO:0000256" key="8">
    <source>
        <dbReference type="ARBA" id="ARBA00022741"/>
    </source>
</evidence>
<name>A0ABW4WRZ3_9BACT</name>
<gene>
    <name evidence="13" type="ORF">ACFSKU_01480</name>
</gene>
<evidence type="ECO:0000256" key="11">
    <source>
        <dbReference type="ARBA" id="ARBA00048366"/>
    </source>
</evidence>
<keyword evidence="9" id="KW-0067">ATP-binding</keyword>
<dbReference type="GO" id="GO:0061710">
    <property type="term" value="F:L-threonylcarbamoyladenylate synthase"/>
    <property type="evidence" value="ECO:0007669"/>
    <property type="project" value="UniProtKB-EC"/>
</dbReference>
<dbReference type="InterPro" id="IPR050156">
    <property type="entry name" value="TC-AMP_synthase_SUA5"/>
</dbReference>
<organism evidence="13 14">
    <name type="scientific">Pontibacter silvestris</name>
    <dbReference type="NCBI Taxonomy" id="2305183"/>
    <lineage>
        <taxon>Bacteria</taxon>
        <taxon>Pseudomonadati</taxon>
        <taxon>Bacteroidota</taxon>
        <taxon>Cytophagia</taxon>
        <taxon>Cytophagales</taxon>
        <taxon>Hymenobacteraceae</taxon>
        <taxon>Pontibacter</taxon>
    </lineage>
</organism>
<dbReference type="Pfam" id="PF01300">
    <property type="entry name" value="Sua5_yciO_yrdC"/>
    <property type="match status" value="1"/>
</dbReference>
<evidence type="ECO:0000256" key="4">
    <source>
        <dbReference type="ARBA" id="ARBA00022490"/>
    </source>
</evidence>
<evidence type="ECO:0000256" key="7">
    <source>
        <dbReference type="ARBA" id="ARBA00022695"/>
    </source>
</evidence>
<evidence type="ECO:0000259" key="12">
    <source>
        <dbReference type="PROSITE" id="PS51163"/>
    </source>
</evidence>
<evidence type="ECO:0000256" key="3">
    <source>
        <dbReference type="ARBA" id="ARBA00012584"/>
    </source>
</evidence>
<dbReference type="InterPro" id="IPR006070">
    <property type="entry name" value="Sua5-like_dom"/>
</dbReference>
<dbReference type="PROSITE" id="PS51163">
    <property type="entry name" value="YRDC"/>
    <property type="match status" value="1"/>
</dbReference>
<protein>
    <recommendedName>
        <fullName evidence="10">L-threonylcarbamoyladenylate synthase</fullName>
        <ecNumber evidence="3">2.7.7.87</ecNumber>
    </recommendedName>
    <alternativeName>
        <fullName evidence="10">L-threonylcarbamoyladenylate synthase</fullName>
    </alternativeName>
</protein>
<evidence type="ECO:0000256" key="1">
    <source>
        <dbReference type="ARBA" id="ARBA00004496"/>
    </source>
</evidence>
<keyword evidence="14" id="KW-1185">Reference proteome</keyword>
<comment type="similarity">
    <text evidence="2">Belongs to the SUA5 family.</text>
</comment>
<keyword evidence="5 13" id="KW-0808">Transferase</keyword>
<evidence type="ECO:0000256" key="10">
    <source>
        <dbReference type="ARBA" id="ARBA00029774"/>
    </source>
</evidence>
<dbReference type="PANTHER" id="PTHR17490:SF16">
    <property type="entry name" value="THREONYLCARBAMOYL-AMP SYNTHASE"/>
    <property type="match status" value="1"/>
</dbReference>
<keyword evidence="6" id="KW-0819">tRNA processing</keyword>
<keyword evidence="7 13" id="KW-0548">Nucleotidyltransferase</keyword>
<sequence>MNELLKDVQAAEEEILLGNVILYPTDTVWGIGCDAESADAVKKIFKIKNRDEAKAMIVLVADLEMLQQYVKEIPGDFEAMLQKQDRPTTYVFPGARNLPKELISSDGSVGIRIVNDEFCHRLIRQIGRPLVSTSANESGQPAPKSFSEISEVIKERVDYVVRWRQEEEMNTQPSRVVKIETNGETTVLRE</sequence>
<evidence type="ECO:0000256" key="6">
    <source>
        <dbReference type="ARBA" id="ARBA00022694"/>
    </source>
</evidence>
<dbReference type="EC" id="2.7.7.87" evidence="3"/>
<dbReference type="InterPro" id="IPR017945">
    <property type="entry name" value="DHBP_synth_RibB-like_a/b_dom"/>
</dbReference>